<dbReference type="SUPFAM" id="SSF53335">
    <property type="entry name" value="S-adenosyl-L-methionine-dependent methyltransferases"/>
    <property type="match status" value="1"/>
</dbReference>
<keyword evidence="7" id="KW-0694">RNA-binding</keyword>
<dbReference type="InterPro" id="IPR002478">
    <property type="entry name" value="PUA"/>
</dbReference>
<accession>U7VAN4</accession>
<evidence type="ECO:0000256" key="5">
    <source>
        <dbReference type="ARBA" id="ARBA00022679"/>
    </source>
</evidence>
<dbReference type="GO" id="GO:0003723">
    <property type="term" value="F:RNA binding"/>
    <property type="evidence" value="ECO:0007669"/>
    <property type="project" value="UniProtKB-KW"/>
</dbReference>
<dbReference type="PANTHER" id="PTHR42873:SF1">
    <property type="entry name" value="S-ADENOSYLMETHIONINE-DEPENDENT METHYLTRANSFERASE DOMAIN-CONTAINING PROTEIN"/>
    <property type="match status" value="1"/>
</dbReference>
<evidence type="ECO:0000256" key="8">
    <source>
        <dbReference type="ARBA" id="ARBA00038091"/>
    </source>
</evidence>
<keyword evidence="4" id="KW-0489">Methyltransferase</keyword>
<evidence type="ECO:0000256" key="6">
    <source>
        <dbReference type="ARBA" id="ARBA00022691"/>
    </source>
</evidence>
<dbReference type="GO" id="GO:0006364">
    <property type="term" value="P:rRNA processing"/>
    <property type="evidence" value="ECO:0007669"/>
    <property type="project" value="UniProtKB-KW"/>
</dbReference>
<dbReference type="PATRIC" id="fig|1319815.3.peg.1364"/>
<keyword evidence="5" id="KW-0808">Transferase</keyword>
<dbReference type="Gene3D" id="3.30.750.80">
    <property type="entry name" value="RNA methyltransferase domain (HRMD) like"/>
    <property type="match status" value="1"/>
</dbReference>
<dbReference type="InterPro" id="IPR036974">
    <property type="entry name" value="PUA_sf"/>
</dbReference>
<proteinExistence type="inferred from homology"/>
<dbReference type="Pfam" id="PF03602">
    <property type="entry name" value="Cons_hypoth95"/>
    <property type="match status" value="1"/>
</dbReference>
<name>U7VAN4_9FUSO</name>
<keyword evidence="11" id="KW-1185">Reference proteome</keyword>
<dbReference type="GO" id="GO:0032259">
    <property type="term" value="P:methylation"/>
    <property type="evidence" value="ECO:0007669"/>
    <property type="project" value="UniProtKB-KW"/>
</dbReference>
<evidence type="ECO:0000256" key="3">
    <source>
        <dbReference type="ARBA" id="ARBA00022552"/>
    </source>
</evidence>
<dbReference type="CDD" id="cd02440">
    <property type="entry name" value="AdoMet_MTases"/>
    <property type="match status" value="1"/>
</dbReference>
<dbReference type="STRING" id="1319815.HMPREF0202_01418"/>
<protein>
    <recommendedName>
        <fullName evidence="9">PUA domain-containing protein</fullName>
    </recommendedName>
</protein>
<evidence type="ECO:0000256" key="1">
    <source>
        <dbReference type="ARBA" id="ARBA00004496"/>
    </source>
</evidence>
<dbReference type="HOGENOM" id="CLU_014042_0_0_0"/>
<dbReference type="SUPFAM" id="SSF88697">
    <property type="entry name" value="PUA domain-like"/>
    <property type="match status" value="1"/>
</dbReference>
<dbReference type="InterPro" id="IPR029063">
    <property type="entry name" value="SAM-dependent_MTases_sf"/>
</dbReference>
<feature type="domain" description="PUA" evidence="9">
    <location>
        <begin position="2"/>
        <end position="86"/>
    </location>
</feature>
<dbReference type="GO" id="GO:0005737">
    <property type="term" value="C:cytoplasm"/>
    <property type="evidence" value="ECO:0007669"/>
    <property type="project" value="UniProtKB-SubCell"/>
</dbReference>
<keyword evidence="3" id="KW-0698">rRNA processing</keyword>
<comment type="similarity">
    <text evidence="8">Belongs to the methyltransferase superfamily. RlmI family.</text>
</comment>
<comment type="subcellular location">
    <subcellularLocation>
        <location evidence="1">Cytoplasm</location>
    </subcellularLocation>
</comment>
<dbReference type="PROSITE" id="PS50890">
    <property type="entry name" value="PUA"/>
    <property type="match status" value="1"/>
</dbReference>
<keyword evidence="2" id="KW-0963">Cytoplasm</keyword>
<dbReference type="Proteomes" id="UP000017081">
    <property type="component" value="Unassembled WGS sequence"/>
</dbReference>
<organism evidence="10 11">
    <name type="scientific">Cetobacterium somerae ATCC BAA-474</name>
    <dbReference type="NCBI Taxonomy" id="1319815"/>
    <lineage>
        <taxon>Bacteria</taxon>
        <taxon>Fusobacteriati</taxon>
        <taxon>Fusobacteriota</taxon>
        <taxon>Fusobacteriia</taxon>
        <taxon>Fusobacteriales</taxon>
        <taxon>Fusobacteriaceae</taxon>
        <taxon>Cetobacterium</taxon>
    </lineage>
</organism>
<evidence type="ECO:0000313" key="10">
    <source>
        <dbReference type="EMBL" id="ERT68610.1"/>
    </source>
</evidence>
<dbReference type="CDD" id="cd11572">
    <property type="entry name" value="RlmI_M_like"/>
    <property type="match status" value="1"/>
</dbReference>
<dbReference type="InterPro" id="IPR041532">
    <property type="entry name" value="RlmI-like_PUA"/>
</dbReference>
<gene>
    <name evidence="10" type="ORF">HMPREF0202_01418</name>
</gene>
<dbReference type="AlphaFoldDB" id="U7VAN4"/>
<reference evidence="10 11" key="1">
    <citation type="submission" date="2013-08" db="EMBL/GenBank/DDBJ databases">
        <authorList>
            <person name="Weinstock G."/>
            <person name="Sodergren E."/>
            <person name="Wylie T."/>
            <person name="Fulton L."/>
            <person name="Fulton R."/>
            <person name="Fronick C."/>
            <person name="O'Laughlin M."/>
            <person name="Godfrey J."/>
            <person name="Miner T."/>
            <person name="Herter B."/>
            <person name="Appelbaum E."/>
            <person name="Cordes M."/>
            <person name="Lek S."/>
            <person name="Wollam A."/>
            <person name="Pepin K.H."/>
            <person name="Palsikar V.B."/>
            <person name="Mitreva M."/>
            <person name="Wilson R.K."/>
        </authorList>
    </citation>
    <scope>NUCLEOTIDE SEQUENCE [LARGE SCALE GENOMIC DNA]</scope>
    <source>
        <strain evidence="10 11">ATCC BAA-474</strain>
    </source>
</reference>
<dbReference type="PANTHER" id="PTHR42873">
    <property type="entry name" value="RIBOSOMAL RNA LARGE SUBUNIT METHYLTRANSFERASE"/>
    <property type="match status" value="1"/>
</dbReference>
<dbReference type="InterPro" id="IPR015947">
    <property type="entry name" value="PUA-like_sf"/>
</dbReference>
<dbReference type="Pfam" id="PF17785">
    <property type="entry name" value="PUA_3"/>
    <property type="match status" value="1"/>
</dbReference>
<dbReference type="Gene3D" id="3.40.50.150">
    <property type="entry name" value="Vaccinia Virus protein VP39"/>
    <property type="match status" value="1"/>
</dbReference>
<evidence type="ECO:0000256" key="7">
    <source>
        <dbReference type="ARBA" id="ARBA00022884"/>
    </source>
</evidence>
<evidence type="ECO:0000256" key="2">
    <source>
        <dbReference type="ARBA" id="ARBA00022490"/>
    </source>
</evidence>
<dbReference type="eggNOG" id="COG1092">
    <property type="taxonomic scope" value="Bacteria"/>
</dbReference>
<evidence type="ECO:0000256" key="4">
    <source>
        <dbReference type="ARBA" id="ARBA00022603"/>
    </source>
</evidence>
<evidence type="ECO:0000259" key="9">
    <source>
        <dbReference type="SMART" id="SM00359"/>
    </source>
</evidence>
<sequence>MAKVILESGKEKKIRNFYPNVFKDEIQDILGNVSNGDIVEVCITDGELVAKGYVAEATNAFVRVLTTKDIAVDKTLILEKIKRAYEKRKHLLAETNCVRAFYSEADGIPGLIIDKFDKYVSVQFRNSGLEVAFRQEIINAIKKVMKPKGIYERSDVENRTHEGVEQQTGIIYGEIPERIVMEDNGLKYYVDIIDGQKTGFFLDQRDSRKFIRPFLNENTRFLDVFSSSGGFSVAALKEGCKKVIAIDKEPHALELCKENYELNEFTNDFETAEGDAFLMLKILANRGEKFDVITLDPPSLIKKKIDIHRGRDMFFSLCDESFKLIEDGGIVGIITCAYHMSLQDLIEVTRMAASKNGKLLQVIGVNYQPEDHPWILHVPETLYLKALWVRVVNN</sequence>
<dbReference type="RefSeq" id="WP_023050956.1">
    <property type="nucleotide sequence ID" value="NZ_CP173065.2"/>
</dbReference>
<evidence type="ECO:0000313" key="11">
    <source>
        <dbReference type="Proteomes" id="UP000017081"/>
    </source>
</evidence>
<comment type="caution">
    <text evidence="10">The sequence shown here is derived from an EMBL/GenBank/DDBJ whole genome shotgun (WGS) entry which is preliminary data.</text>
</comment>
<keyword evidence="6" id="KW-0949">S-adenosyl-L-methionine</keyword>
<dbReference type="Gene3D" id="2.30.130.10">
    <property type="entry name" value="PUA domain"/>
    <property type="match status" value="1"/>
</dbReference>
<dbReference type="SMART" id="SM00359">
    <property type="entry name" value="PUA"/>
    <property type="match status" value="1"/>
</dbReference>
<dbReference type="CDD" id="cd21153">
    <property type="entry name" value="PUA_RlmI"/>
    <property type="match status" value="1"/>
</dbReference>
<dbReference type="EMBL" id="AXZF01000054">
    <property type="protein sequence ID" value="ERT68610.1"/>
    <property type="molecule type" value="Genomic_DNA"/>
</dbReference>
<dbReference type="GO" id="GO:0008168">
    <property type="term" value="F:methyltransferase activity"/>
    <property type="evidence" value="ECO:0007669"/>
    <property type="project" value="UniProtKB-KW"/>
</dbReference>